<comment type="caution">
    <text evidence="2">The sequence shown here is derived from an EMBL/GenBank/DDBJ whole genome shotgun (WGS) entry which is preliminary data.</text>
</comment>
<proteinExistence type="predicted"/>
<evidence type="ECO:0000313" key="2">
    <source>
        <dbReference type="EMBL" id="TPE58541.1"/>
    </source>
</evidence>
<organism evidence="2 3">
    <name type="scientific">Sandaracinobacter neustonicus</name>
    <dbReference type="NCBI Taxonomy" id="1715348"/>
    <lineage>
        <taxon>Bacteria</taxon>
        <taxon>Pseudomonadati</taxon>
        <taxon>Pseudomonadota</taxon>
        <taxon>Alphaproteobacteria</taxon>
        <taxon>Sphingomonadales</taxon>
        <taxon>Sphingosinicellaceae</taxon>
        <taxon>Sandaracinobacter</taxon>
    </lineage>
</organism>
<dbReference type="EMBL" id="VFSU01000034">
    <property type="protein sequence ID" value="TPE58541.1"/>
    <property type="molecule type" value="Genomic_DNA"/>
</dbReference>
<dbReference type="RefSeq" id="WP_140929393.1">
    <property type="nucleotide sequence ID" value="NZ_VFSU01000034.1"/>
</dbReference>
<evidence type="ECO:0000256" key="1">
    <source>
        <dbReference type="SAM" id="MobiDB-lite"/>
    </source>
</evidence>
<name>A0A501XD92_9SPHN</name>
<dbReference type="PIRSF" id="PIRSF032131">
    <property type="entry name" value="UCP032131"/>
    <property type="match status" value="1"/>
</dbReference>
<feature type="compositionally biased region" description="Low complexity" evidence="1">
    <location>
        <begin position="103"/>
        <end position="115"/>
    </location>
</feature>
<dbReference type="Proteomes" id="UP000319897">
    <property type="component" value="Unassembled WGS sequence"/>
</dbReference>
<feature type="region of interest" description="Disordered" evidence="1">
    <location>
        <begin position="98"/>
        <end position="120"/>
    </location>
</feature>
<keyword evidence="3" id="KW-1185">Reference proteome</keyword>
<protein>
    <submittedName>
        <fullName evidence="2">DUF1178 family protein</fullName>
    </submittedName>
</protein>
<reference evidence="2 3" key="1">
    <citation type="submission" date="2019-06" db="EMBL/GenBank/DDBJ databases">
        <authorList>
            <person name="Lee I."/>
            <person name="Jang G.I."/>
            <person name="Hwang C.Y."/>
        </authorList>
    </citation>
    <scope>NUCLEOTIDE SEQUENCE [LARGE SCALE GENOMIC DNA]</scope>
    <source>
        <strain evidence="2 3">PAMC 28131</strain>
    </source>
</reference>
<dbReference type="Pfam" id="PF06676">
    <property type="entry name" value="DUF1178"/>
    <property type="match status" value="1"/>
</dbReference>
<accession>A0A501XD92</accession>
<sequence length="158" mass="16633">MILFDLKCGQSHIFEGWFGSSADYEAQQARGLVSCPICGSAEVDKAVMAPAVSPKGNRVVTAAERQAETARLQALRAEVEANCDYVGRDFATQARARHEATERAANGATANGAEADSTAQAPARGIYGEASLAEAVDLLSEGIPVAPLPFRPRRLADA</sequence>
<evidence type="ECO:0000313" key="3">
    <source>
        <dbReference type="Proteomes" id="UP000319897"/>
    </source>
</evidence>
<dbReference type="InterPro" id="IPR009562">
    <property type="entry name" value="DUF1178"/>
</dbReference>
<dbReference type="AlphaFoldDB" id="A0A501XD92"/>
<gene>
    <name evidence="2" type="ORF">FJQ54_15865</name>
</gene>
<dbReference type="OrthoDB" id="9799894at2"/>